<accession>A0ABW3JMW8</accession>
<evidence type="ECO:0000256" key="2">
    <source>
        <dbReference type="ARBA" id="ARBA00022801"/>
    </source>
</evidence>
<dbReference type="PROSITE" id="PS51904">
    <property type="entry name" value="GLYCOSYL_HYDROL_F25_2"/>
    <property type="match status" value="1"/>
</dbReference>
<dbReference type="Gene3D" id="3.20.20.80">
    <property type="entry name" value="Glycosidases"/>
    <property type="match status" value="1"/>
</dbReference>
<proteinExistence type="inferred from homology"/>
<dbReference type="RefSeq" id="WP_386104501.1">
    <property type="nucleotide sequence ID" value="NZ_JBHTJR010000014.1"/>
</dbReference>
<dbReference type="EMBL" id="JBHTJR010000014">
    <property type="protein sequence ID" value="MFD0991830.1"/>
    <property type="molecule type" value="Genomic_DNA"/>
</dbReference>
<organism evidence="4 5">
    <name type="scientific">Tenacibaculum geojense</name>
    <dbReference type="NCBI Taxonomy" id="915352"/>
    <lineage>
        <taxon>Bacteria</taxon>
        <taxon>Pseudomonadati</taxon>
        <taxon>Bacteroidota</taxon>
        <taxon>Flavobacteriia</taxon>
        <taxon>Flavobacteriales</taxon>
        <taxon>Flavobacteriaceae</taxon>
        <taxon>Tenacibaculum</taxon>
    </lineage>
</organism>
<dbReference type="Proteomes" id="UP001597062">
    <property type="component" value="Unassembled WGS sequence"/>
</dbReference>
<dbReference type="SUPFAM" id="SSF51445">
    <property type="entry name" value="(Trans)glycosidases"/>
    <property type="match status" value="1"/>
</dbReference>
<name>A0ABW3JMW8_9FLAO</name>
<dbReference type="PANTHER" id="PTHR34135:SF2">
    <property type="entry name" value="LYSOZYME"/>
    <property type="match status" value="1"/>
</dbReference>
<dbReference type="InterPro" id="IPR002053">
    <property type="entry name" value="Glyco_hydro_25"/>
</dbReference>
<dbReference type="InterPro" id="IPR018077">
    <property type="entry name" value="Glyco_hydro_fam25_subgr"/>
</dbReference>
<comment type="similarity">
    <text evidence="1">Belongs to the glycosyl hydrolase 25 family.</text>
</comment>
<keyword evidence="5" id="KW-1185">Reference proteome</keyword>
<gene>
    <name evidence="4" type="ORF">ACFQ1U_01315</name>
</gene>
<keyword evidence="3" id="KW-0326">Glycosidase</keyword>
<dbReference type="SMART" id="SM00641">
    <property type="entry name" value="Glyco_25"/>
    <property type="match status" value="1"/>
</dbReference>
<dbReference type="InterPro" id="IPR017853">
    <property type="entry name" value="GH"/>
</dbReference>
<sequence>MKKFNDFELSILHQLSNFQSQGVITIKNLLEKIYFNQQSGKAIILQLKENYAIFFLSSSIFLNSSKQKQSILELTQLVRLLDFLKDNGIIAIFRKAHTIKSPIFLISDYFNEPIFEKDKIIVNTEGAYTDKPEVIKNKEGHIIYNGIQFNDSSAIIKNMLGSIVISDEINELIPKKESKTKTFNYFNQIKKRKYILTVVALLFLLLQNFHLHQKQSKENQKQFNKIHKQIQSSLNNSSVITLKSQKQHKLNYGIDISKWNGDILNNKLPDSLYFVICKATQGEKIIDNKFDYNWNKISKLQLKRGAYHFFVIDDNPEKQAIHYWNTVKNLNIDDFPPIVDIETASGYKVSHQKSTALEKKLFIFLNTIEKLSGRIPMIYSSHQFANKHIVNKKFAKYPLWIADYESKEKPLVPNVWKHKGWKIWQKSDYYDINSNKIDFDVLNY</sequence>
<dbReference type="PANTHER" id="PTHR34135">
    <property type="entry name" value="LYSOZYME"/>
    <property type="match status" value="1"/>
</dbReference>
<evidence type="ECO:0000256" key="1">
    <source>
        <dbReference type="ARBA" id="ARBA00010646"/>
    </source>
</evidence>
<comment type="caution">
    <text evidence="4">The sequence shown here is derived from an EMBL/GenBank/DDBJ whole genome shotgun (WGS) entry which is preliminary data.</text>
</comment>
<keyword evidence="2" id="KW-0378">Hydrolase</keyword>
<protein>
    <submittedName>
        <fullName evidence="4">GH25 family lysozyme</fullName>
    </submittedName>
</protein>
<evidence type="ECO:0000256" key="3">
    <source>
        <dbReference type="ARBA" id="ARBA00023295"/>
    </source>
</evidence>
<evidence type="ECO:0000313" key="4">
    <source>
        <dbReference type="EMBL" id="MFD0991830.1"/>
    </source>
</evidence>
<dbReference type="Pfam" id="PF01183">
    <property type="entry name" value="Glyco_hydro_25"/>
    <property type="match status" value="1"/>
</dbReference>
<evidence type="ECO:0000313" key="5">
    <source>
        <dbReference type="Proteomes" id="UP001597062"/>
    </source>
</evidence>
<reference evidence="5" key="1">
    <citation type="journal article" date="2019" name="Int. J. Syst. Evol. Microbiol.">
        <title>The Global Catalogue of Microorganisms (GCM) 10K type strain sequencing project: providing services to taxonomists for standard genome sequencing and annotation.</title>
        <authorList>
            <consortium name="The Broad Institute Genomics Platform"/>
            <consortium name="The Broad Institute Genome Sequencing Center for Infectious Disease"/>
            <person name="Wu L."/>
            <person name="Ma J."/>
        </authorList>
    </citation>
    <scope>NUCLEOTIDE SEQUENCE [LARGE SCALE GENOMIC DNA]</scope>
    <source>
        <strain evidence="5">CCUG 60527</strain>
    </source>
</reference>